<evidence type="ECO:0000256" key="1">
    <source>
        <dbReference type="ARBA" id="ARBA00023242"/>
    </source>
</evidence>
<dbReference type="Gene3D" id="4.10.240.10">
    <property type="entry name" value="Zn(2)-C6 fungal-type DNA-binding domain"/>
    <property type="match status" value="1"/>
</dbReference>
<dbReference type="SMART" id="SM00066">
    <property type="entry name" value="GAL4"/>
    <property type="match status" value="1"/>
</dbReference>
<dbReference type="AlphaFoldDB" id="A0A8K0TJK1"/>
<dbReference type="InterPro" id="IPR001138">
    <property type="entry name" value="Zn2Cys6_DnaBD"/>
</dbReference>
<feature type="domain" description="Zn(2)-C6 fungal-type" evidence="3">
    <location>
        <begin position="28"/>
        <end position="58"/>
    </location>
</feature>
<dbReference type="PANTHER" id="PTHR47784:SF5">
    <property type="entry name" value="STEROL UPTAKE CONTROL PROTEIN 2"/>
    <property type="match status" value="1"/>
</dbReference>
<dbReference type="PROSITE" id="PS00463">
    <property type="entry name" value="ZN2_CY6_FUNGAL_1"/>
    <property type="match status" value="1"/>
</dbReference>
<dbReference type="Pfam" id="PF00172">
    <property type="entry name" value="Zn_clus"/>
    <property type="match status" value="1"/>
</dbReference>
<dbReference type="InterPro" id="IPR053157">
    <property type="entry name" value="Sterol_Uptake_Regulator"/>
</dbReference>
<dbReference type="GO" id="GO:0008270">
    <property type="term" value="F:zinc ion binding"/>
    <property type="evidence" value="ECO:0007669"/>
    <property type="project" value="InterPro"/>
</dbReference>
<dbReference type="PANTHER" id="PTHR47784">
    <property type="entry name" value="STEROL UPTAKE CONTROL PROTEIN 2"/>
    <property type="match status" value="1"/>
</dbReference>
<evidence type="ECO:0000259" key="3">
    <source>
        <dbReference type="PROSITE" id="PS50048"/>
    </source>
</evidence>
<dbReference type="PROSITE" id="PS50048">
    <property type="entry name" value="ZN2_CY6_FUNGAL_2"/>
    <property type="match status" value="1"/>
</dbReference>
<feature type="compositionally biased region" description="Low complexity" evidence="2">
    <location>
        <begin position="67"/>
        <end position="92"/>
    </location>
</feature>
<evidence type="ECO:0000313" key="4">
    <source>
        <dbReference type="EMBL" id="KAH7366716.1"/>
    </source>
</evidence>
<dbReference type="EMBL" id="JAGPXD010000002">
    <property type="protein sequence ID" value="KAH7366716.1"/>
    <property type="molecule type" value="Genomic_DNA"/>
</dbReference>
<comment type="caution">
    <text evidence="4">The sequence shown here is derived from an EMBL/GenBank/DDBJ whole genome shotgun (WGS) entry which is preliminary data.</text>
</comment>
<feature type="compositionally biased region" description="Basic residues" evidence="2">
    <location>
        <begin position="14"/>
        <end position="27"/>
    </location>
</feature>
<reference evidence="4" key="1">
    <citation type="journal article" date="2021" name="Nat. Commun.">
        <title>Genetic determinants of endophytism in the Arabidopsis root mycobiome.</title>
        <authorList>
            <person name="Mesny F."/>
            <person name="Miyauchi S."/>
            <person name="Thiergart T."/>
            <person name="Pickel B."/>
            <person name="Atanasova L."/>
            <person name="Karlsson M."/>
            <person name="Huettel B."/>
            <person name="Barry K.W."/>
            <person name="Haridas S."/>
            <person name="Chen C."/>
            <person name="Bauer D."/>
            <person name="Andreopoulos W."/>
            <person name="Pangilinan J."/>
            <person name="LaButti K."/>
            <person name="Riley R."/>
            <person name="Lipzen A."/>
            <person name="Clum A."/>
            <person name="Drula E."/>
            <person name="Henrissat B."/>
            <person name="Kohler A."/>
            <person name="Grigoriev I.V."/>
            <person name="Martin F.M."/>
            <person name="Hacquard S."/>
        </authorList>
    </citation>
    <scope>NUCLEOTIDE SEQUENCE</scope>
    <source>
        <strain evidence="4">MPI-CAGE-AT-0016</strain>
    </source>
</reference>
<protein>
    <recommendedName>
        <fullName evidence="3">Zn(2)-C6 fungal-type domain-containing protein</fullName>
    </recommendedName>
</protein>
<dbReference type="InterPro" id="IPR036864">
    <property type="entry name" value="Zn2-C6_fun-type_DNA-bd_sf"/>
</dbReference>
<evidence type="ECO:0000256" key="2">
    <source>
        <dbReference type="SAM" id="MobiDB-lite"/>
    </source>
</evidence>
<feature type="compositionally biased region" description="Low complexity" evidence="2">
    <location>
        <begin position="536"/>
        <end position="548"/>
    </location>
</feature>
<dbReference type="GO" id="GO:0001228">
    <property type="term" value="F:DNA-binding transcription activator activity, RNA polymerase II-specific"/>
    <property type="evidence" value="ECO:0007669"/>
    <property type="project" value="TreeGrafter"/>
</dbReference>
<feature type="region of interest" description="Disordered" evidence="2">
    <location>
        <begin position="67"/>
        <end position="96"/>
    </location>
</feature>
<dbReference type="Proteomes" id="UP000813385">
    <property type="component" value="Unassembled WGS sequence"/>
</dbReference>
<proteinExistence type="predicted"/>
<feature type="region of interest" description="Disordered" evidence="2">
    <location>
        <begin position="1"/>
        <end position="27"/>
    </location>
</feature>
<dbReference type="SUPFAM" id="SSF57701">
    <property type="entry name" value="Zn2/Cys6 DNA-binding domain"/>
    <property type="match status" value="1"/>
</dbReference>
<dbReference type="CDD" id="cd00067">
    <property type="entry name" value="GAL4"/>
    <property type="match status" value="1"/>
</dbReference>
<feature type="region of interest" description="Disordered" evidence="2">
    <location>
        <begin position="516"/>
        <end position="562"/>
    </location>
</feature>
<name>A0A8K0TJK1_9PEZI</name>
<keyword evidence="1" id="KW-0539">Nucleus</keyword>
<accession>A0A8K0TJK1</accession>
<evidence type="ECO:0000313" key="5">
    <source>
        <dbReference type="Proteomes" id="UP000813385"/>
    </source>
</evidence>
<organism evidence="4 5">
    <name type="scientific">Plectosphaerella cucumerina</name>
    <dbReference type="NCBI Taxonomy" id="40658"/>
    <lineage>
        <taxon>Eukaryota</taxon>
        <taxon>Fungi</taxon>
        <taxon>Dikarya</taxon>
        <taxon>Ascomycota</taxon>
        <taxon>Pezizomycotina</taxon>
        <taxon>Sordariomycetes</taxon>
        <taxon>Hypocreomycetidae</taxon>
        <taxon>Glomerellales</taxon>
        <taxon>Plectosphaerellaceae</taxon>
        <taxon>Plectosphaerella</taxon>
    </lineage>
</organism>
<dbReference type="OrthoDB" id="5419315at2759"/>
<sequence>MDTQPEDTGPIPHRPFHTKRAHKKSRSGCLNCKKRKVKCNEARPVCTNCALRSSDCVYPEATGAARTRSTSAIPTSRTETGSSSSSPSSFSPHGASRGAVTVVREPLFIPAPVRDATDLKLMWYYTTNTFASFLTVRNAREQRLDDILKITIPAYAFQSPFLMDTLLSLSAIQLQLDPAPGQAIEVEPSRVYQYRARAFEGYRHAVEEARPETYPALMACSLLLIGLASQTFREPDCKELFILDWMVLWRGIGVVFDLVKAKGLLQSGIAELFCRPPIDLDQAALHIPNSLLFMVSSTIASSASALSMPGDYAQAGLDEYDTETNADVSARDTYYATLRYLGSLYQELRNGFGPRLNLRAITWFTYLPRGFIELASARRPRALLIIAHYLMFLKIVRGTWWVDGIADREIPSIARLFQRLDRRIRDWSTPYMAGPLAVVQATSPTAVARIILEDPTWIPPPTALNQQQLLEPPPIILSPDGDAEEYTGPFMVDNNGKLTRYDPESCSFVEVESHSRRALSEGSPSSVQHLAGQGRSPSDGISSPSPSSDTASTMVNGPGADLEDVQMEKLHLDTALRYGSLDIVLGNLRDERPREDPWL</sequence>
<keyword evidence="5" id="KW-1185">Reference proteome</keyword>
<gene>
    <name evidence="4" type="ORF">B0T11DRAFT_46536</name>
</gene>